<dbReference type="AlphaFoldDB" id="A0A2K8PF90"/>
<dbReference type="EMBL" id="CP024985">
    <property type="protein sequence ID" value="ATZ25158.1"/>
    <property type="molecule type" value="Genomic_DNA"/>
</dbReference>
<keyword evidence="2" id="KW-1185">Reference proteome</keyword>
<dbReference type="Proteomes" id="UP000231791">
    <property type="component" value="Chromosome"/>
</dbReference>
<accession>A0A2K8PF90</accession>
<name>A0A2K8PF90_STRLA</name>
<evidence type="ECO:0000313" key="2">
    <source>
        <dbReference type="Proteomes" id="UP000231791"/>
    </source>
</evidence>
<reference evidence="1 2" key="1">
    <citation type="submission" date="2017-11" db="EMBL/GenBank/DDBJ databases">
        <title>Complete genome sequence of Streptomyces lavendulae subsp. lavendulae CCM 3239 (formerly 'Streptomyces aureofaciens CCM 3239'), the producer of the angucycline-type antibiotic auricin.</title>
        <authorList>
            <person name="Busche T."/>
            <person name="Novakova R."/>
            <person name="Al'Dilaimi A."/>
            <person name="Homerova D."/>
            <person name="Feckova L."/>
            <person name="Rezuchova B."/>
            <person name="Mingyar E."/>
            <person name="Csolleiova D."/>
            <person name="Bekeova C."/>
            <person name="Winkler A."/>
            <person name="Sevcikova B."/>
            <person name="Kalinowski J."/>
            <person name="Kormanec J."/>
            <person name="Ruckert C."/>
        </authorList>
    </citation>
    <scope>NUCLEOTIDE SEQUENCE [LARGE SCALE GENOMIC DNA]</scope>
    <source>
        <strain evidence="1 2">CCM 3239</strain>
    </source>
</reference>
<dbReference type="RefSeq" id="WP_030236421.1">
    <property type="nucleotide sequence ID" value="NZ_BSRP01000017.1"/>
</dbReference>
<dbReference type="KEGG" id="slx:SLAV_16540"/>
<sequence>MKAMKRTLTALLLSGGAAIALTPAAAHAADGNATAVKPLAKRVGQIVDHPGQAVQDTKTAVGVTAQAAGTASKATDASLTGAGTALSAGLPKAPEVGG</sequence>
<organism evidence="1 2">
    <name type="scientific">Streptomyces lavendulae subsp. lavendulae</name>
    <dbReference type="NCBI Taxonomy" id="58340"/>
    <lineage>
        <taxon>Bacteria</taxon>
        <taxon>Bacillati</taxon>
        <taxon>Actinomycetota</taxon>
        <taxon>Actinomycetes</taxon>
        <taxon>Kitasatosporales</taxon>
        <taxon>Streptomycetaceae</taxon>
        <taxon>Streptomyces</taxon>
    </lineage>
</organism>
<proteinExistence type="predicted"/>
<gene>
    <name evidence="1" type="ORF">SLAV_16540</name>
</gene>
<evidence type="ECO:0000313" key="1">
    <source>
        <dbReference type="EMBL" id="ATZ25158.1"/>
    </source>
</evidence>
<dbReference type="GeneID" id="49384354"/>
<protein>
    <submittedName>
        <fullName evidence="1">Uncharacterized protein</fullName>
    </submittedName>
</protein>